<feature type="compositionally biased region" description="Basic and acidic residues" evidence="1">
    <location>
        <begin position="205"/>
        <end position="216"/>
    </location>
</feature>
<feature type="compositionally biased region" description="Polar residues" evidence="1">
    <location>
        <begin position="28"/>
        <end position="49"/>
    </location>
</feature>
<sequence length="451" mass="49724">MDAKFKDFVALFANYPKPQNDMALNNKAPVTNGANGTNPYPAPQQSGAPPTQGHRPSRSIEEEQRLRAGPRAPSKLKELNIFASPDRGENRKPRRNSESSMVDKGSLTTEEEKRRLEKRKEKDVRGKDPRPRDGRTARPKRAQGVDLIDKLDVTGIYGAGLFHHDGPFDACNPHRNRRKDNRAPMQAFPAGSANNALGGSGPLKKNIDLDQFHGRGTEGFTDYATTSAEPYEQKKRPSVDRTMSFNPKDRGEIIHGEETYGLGTSTFLEGAPASRTAMQRRESEAEAQAFQNNGIARKKSLAQRIRGISQPRPRFGEQGLIRSPDARYEVRPVGATSPDTPQFAAINGRTGPQTTGGSIKMYEKNPFFDDYDEAYEKKGASIKVAESEKATEETSRAGASSSPMRGMPLERRVTVDSGRDGEQKQGVGGFLSRVKSLKGGRRSRPEQRRGS</sequence>
<feature type="compositionally biased region" description="Basic and acidic residues" evidence="1">
    <location>
        <begin position="110"/>
        <end position="136"/>
    </location>
</feature>
<evidence type="ECO:0000313" key="3">
    <source>
        <dbReference type="Proteomes" id="UP001172684"/>
    </source>
</evidence>
<dbReference type="Pfam" id="PF08316">
    <property type="entry name" value="Pal1"/>
    <property type="match status" value="1"/>
</dbReference>
<dbReference type="PANTHER" id="PTHR28307">
    <property type="entry name" value="PROTEIN PAL1"/>
    <property type="match status" value="1"/>
</dbReference>
<protein>
    <recommendedName>
        <fullName evidence="4">Pal1 cell morphology protein</fullName>
    </recommendedName>
</protein>
<dbReference type="InterPro" id="IPR013226">
    <property type="entry name" value="Pal1"/>
</dbReference>
<organism evidence="2 3">
    <name type="scientific">Coniosporium apollinis</name>
    <dbReference type="NCBI Taxonomy" id="61459"/>
    <lineage>
        <taxon>Eukaryota</taxon>
        <taxon>Fungi</taxon>
        <taxon>Dikarya</taxon>
        <taxon>Ascomycota</taxon>
        <taxon>Pezizomycotina</taxon>
        <taxon>Dothideomycetes</taxon>
        <taxon>Dothideomycetes incertae sedis</taxon>
        <taxon>Coniosporium</taxon>
    </lineage>
</organism>
<evidence type="ECO:0000313" key="2">
    <source>
        <dbReference type="EMBL" id="KAJ9668160.1"/>
    </source>
</evidence>
<evidence type="ECO:0008006" key="4">
    <source>
        <dbReference type="Google" id="ProtNLM"/>
    </source>
</evidence>
<name>A0ABQ9P0M6_9PEZI</name>
<dbReference type="PANTHER" id="PTHR28307:SF2">
    <property type="entry name" value="PROTEIN PAL1"/>
    <property type="match status" value="1"/>
</dbReference>
<keyword evidence="3" id="KW-1185">Reference proteome</keyword>
<feature type="compositionally biased region" description="Basic and acidic residues" evidence="1">
    <location>
        <begin position="408"/>
        <end position="423"/>
    </location>
</feature>
<feature type="region of interest" description="Disordered" evidence="1">
    <location>
        <begin position="383"/>
        <end position="451"/>
    </location>
</feature>
<dbReference type="Proteomes" id="UP001172684">
    <property type="component" value="Unassembled WGS sequence"/>
</dbReference>
<reference evidence="2" key="1">
    <citation type="submission" date="2022-10" db="EMBL/GenBank/DDBJ databases">
        <title>Culturing micro-colonial fungi from biological soil crusts in the Mojave desert and describing Neophaeococcomyces mojavensis, and introducing the new genera and species Taxawa tesnikishii.</title>
        <authorList>
            <person name="Kurbessoian T."/>
            <person name="Stajich J.E."/>
        </authorList>
    </citation>
    <scope>NUCLEOTIDE SEQUENCE</scope>
    <source>
        <strain evidence="2">TK_1</strain>
    </source>
</reference>
<accession>A0ABQ9P0M6</accession>
<feature type="compositionally biased region" description="Basic and acidic residues" evidence="1">
    <location>
        <begin position="383"/>
        <end position="395"/>
    </location>
</feature>
<feature type="compositionally biased region" description="Basic and acidic residues" evidence="1">
    <location>
        <begin position="86"/>
        <end position="97"/>
    </location>
</feature>
<proteinExistence type="predicted"/>
<comment type="caution">
    <text evidence="2">The sequence shown here is derived from an EMBL/GenBank/DDBJ whole genome shotgun (WGS) entry which is preliminary data.</text>
</comment>
<feature type="region of interest" description="Disordered" evidence="1">
    <location>
        <begin position="164"/>
        <end position="250"/>
    </location>
</feature>
<evidence type="ECO:0000256" key="1">
    <source>
        <dbReference type="SAM" id="MobiDB-lite"/>
    </source>
</evidence>
<feature type="region of interest" description="Disordered" evidence="1">
    <location>
        <begin position="15"/>
        <end position="145"/>
    </location>
</feature>
<gene>
    <name evidence="2" type="ORF">H2201_001589</name>
</gene>
<feature type="region of interest" description="Disordered" evidence="1">
    <location>
        <begin position="278"/>
        <end position="360"/>
    </location>
</feature>
<dbReference type="EMBL" id="JAPDRL010000008">
    <property type="protein sequence ID" value="KAJ9668160.1"/>
    <property type="molecule type" value="Genomic_DNA"/>
</dbReference>